<evidence type="ECO:0000313" key="2">
    <source>
        <dbReference type="EMBL" id="MFC3677020.1"/>
    </source>
</evidence>
<organism evidence="2 3">
    <name type="scientific">Ferrovibrio xuzhouensis</name>
    <dbReference type="NCBI Taxonomy" id="1576914"/>
    <lineage>
        <taxon>Bacteria</taxon>
        <taxon>Pseudomonadati</taxon>
        <taxon>Pseudomonadota</taxon>
        <taxon>Alphaproteobacteria</taxon>
        <taxon>Rhodospirillales</taxon>
        <taxon>Rhodospirillaceae</taxon>
        <taxon>Ferrovibrio</taxon>
    </lineage>
</organism>
<dbReference type="InterPro" id="IPR001214">
    <property type="entry name" value="SET_dom"/>
</dbReference>
<name>A0ABV7VIJ4_9PROT</name>
<dbReference type="InterPro" id="IPR046341">
    <property type="entry name" value="SET_dom_sf"/>
</dbReference>
<feature type="domain" description="SET" evidence="1">
    <location>
        <begin position="1"/>
        <end position="113"/>
    </location>
</feature>
<reference evidence="3" key="1">
    <citation type="journal article" date="2019" name="Int. J. Syst. Evol. Microbiol.">
        <title>The Global Catalogue of Microorganisms (GCM) 10K type strain sequencing project: providing services to taxonomists for standard genome sequencing and annotation.</title>
        <authorList>
            <consortium name="The Broad Institute Genomics Platform"/>
            <consortium name="The Broad Institute Genome Sequencing Center for Infectious Disease"/>
            <person name="Wu L."/>
            <person name="Ma J."/>
        </authorList>
    </citation>
    <scope>NUCLEOTIDE SEQUENCE [LARGE SCALE GENOMIC DNA]</scope>
    <source>
        <strain evidence="3">KCTC 42182</strain>
    </source>
</reference>
<evidence type="ECO:0000313" key="3">
    <source>
        <dbReference type="Proteomes" id="UP001595711"/>
    </source>
</evidence>
<keyword evidence="3" id="KW-1185">Reference proteome</keyword>
<proteinExistence type="predicted"/>
<evidence type="ECO:0000259" key="1">
    <source>
        <dbReference type="PROSITE" id="PS50280"/>
    </source>
</evidence>
<dbReference type="GO" id="GO:0008168">
    <property type="term" value="F:methyltransferase activity"/>
    <property type="evidence" value="ECO:0007669"/>
    <property type="project" value="UniProtKB-KW"/>
</dbReference>
<gene>
    <name evidence="2" type="ORF">ACFOOQ_15790</name>
</gene>
<dbReference type="RefSeq" id="WP_379728402.1">
    <property type="nucleotide sequence ID" value="NZ_JBHRYJ010000003.1"/>
</dbReference>
<keyword evidence="2" id="KW-0808">Transferase</keyword>
<protein>
    <submittedName>
        <fullName evidence="2">SET domain-containing protein</fullName>
        <ecNumber evidence="2">2.1.1.-</ecNumber>
    </submittedName>
</protein>
<keyword evidence="2" id="KW-0489">Methyltransferase</keyword>
<accession>A0ABV7VIJ4</accession>
<dbReference type="Gene3D" id="2.170.270.10">
    <property type="entry name" value="SET domain"/>
    <property type="match status" value="1"/>
</dbReference>
<dbReference type="EC" id="2.1.1.-" evidence="2"/>
<comment type="caution">
    <text evidence="2">The sequence shown here is derived from an EMBL/GenBank/DDBJ whole genome shotgun (WGS) entry which is preliminary data.</text>
</comment>
<dbReference type="Proteomes" id="UP001595711">
    <property type="component" value="Unassembled WGS sequence"/>
</dbReference>
<dbReference type="PROSITE" id="PS50280">
    <property type="entry name" value="SET"/>
    <property type="match status" value="1"/>
</dbReference>
<sequence length="121" mass="13101">MLLVPTIAAASAIQGVGLFAAAPIARGTVIWRFEPVFDRIIPDADVAGLPEVARAFIERYGYITPQIPGGWVVSLDNTRFINHSETPNTDNTQADTTAARDIAEGEEITANYGEFCDFTLD</sequence>
<dbReference type="Pfam" id="PF00856">
    <property type="entry name" value="SET"/>
    <property type="match status" value="1"/>
</dbReference>
<dbReference type="SUPFAM" id="SSF82199">
    <property type="entry name" value="SET domain"/>
    <property type="match status" value="1"/>
</dbReference>
<dbReference type="EMBL" id="JBHRYJ010000003">
    <property type="protein sequence ID" value="MFC3677020.1"/>
    <property type="molecule type" value="Genomic_DNA"/>
</dbReference>
<dbReference type="GO" id="GO:0032259">
    <property type="term" value="P:methylation"/>
    <property type="evidence" value="ECO:0007669"/>
    <property type="project" value="UniProtKB-KW"/>
</dbReference>